<dbReference type="AlphaFoldDB" id="A0A8T5UP72"/>
<dbReference type="EMBL" id="JAIOUQ010000005">
    <property type="protein sequence ID" value="MBZ2165444.1"/>
    <property type="molecule type" value="Genomic_DNA"/>
</dbReference>
<sequence length="77" mass="9058">MDENKKKKILKMLSNAKKENPENPVVSSKDLEESLNMEDDELDSYIRDLKWRGYIEYDGPETYDGQDIKITPKGEKY</sequence>
<dbReference type="RefSeq" id="WP_223791073.1">
    <property type="nucleotide sequence ID" value="NZ_JAIOUQ010000005.1"/>
</dbReference>
<comment type="caution">
    <text evidence="2">The sequence shown here is derived from an EMBL/GenBank/DDBJ whole genome shotgun (WGS) entry which is preliminary data.</text>
</comment>
<proteinExistence type="predicted"/>
<gene>
    <name evidence="2" type="ORF">K8N75_05250</name>
</gene>
<dbReference type="InterPro" id="IPR036388">
    <property type="entry name" value="WH-like_DNA-bd_sf"/>
</dbReference>
<name>A0A8T5UP72_9EURY</name>
<feature type="region of interest" description="Disordered" evidence="1">
    <location>
        <begin position="13"/>
        <end position="34"/>
    </location>
</feature>
<evidence type="ECO:0000313" key="2">
    <source>
        <dbReference type="EMBL" id="MBZ2165444.1"/>
    </source>
</evidence>
<dbReference type="Gene3D" id="1.10.10.10">
    <property type="entry name" value="Winged helix-like DNA-binding domain superfamily/Winged helix DNA-binding domain"/>
    <property type="match status" value="1"/>
</dbReference>
<evidence type="ECO:0000313" key="3">
    <source>
        <dbReference type="Proteomes" id="UP000825933"/>
    </source>
</evidence>
<keyword evidence="3" id="KW-1185">Reference proteome</keyword>
<protein>
    <submittedName>
        <fullName evidence="2">Uncharacterized protein</fullName>
    </submittedName>
</protein>
<accession>A0A8T5UP72</accession>
<reference evidence="3" key="1">
    <citation type="journal article" date="2022" name="Microbiol. Resour. Announc.">
        <title>Draft Genome Sequence of a Methanogenic Archaeon from West Spitsbergen Permafrost.</title>
        <authorList>
            <person name="Trubitsyn V."/>
            <person name="Rivkina E."/>
            <person name="Shcherbakova V."/>
        </authorList>
    </citation>
    <scope>NUCLEOTIDE SEQUENCE [LARGE SCALE GENOMIC DNA]</scope>
    <source>
        <strain evidence="3">VT</strain>
    </source>
</reference>
<dbReference type="Proteomes" id="UP000825933">
    <property type="component" value="Unassembled WGS sequence"/>
</dbReference>
<organism evidence="2 3">
    <name type="scientific">Methanobacterium spitsbergense</name>
    <dbReference type="NCBI Taxonomy" id="2874285"/>
    <lineage>
        <taxon>Archaea</taxon>
        <taxon>Methanobacteriati</taxon>
        <taxon>Methanobacteriota</taxon>
        <taxon>Methanomada group</taxon>
        <taxon>Methanobacteria</taxon>
        <taxon>Methanobacteriales</taxon>
        <taxon>Methanobacteriaceae</taxon>
        <taxon>Methanobacterium</taxon>
    </lineage>
</organism>
<evidence type="ECO:0000256" key="1">
    <source>
        <dbReference type="SAM" id="MobiDB-lite"/>
    </source>
</evidence>